<feature type="compositionally biased region" description="Polar residues" evidence="1">
    <location>
        <begin position="177"/>
        <end position="187"/>
    </location>
</feature>
<dbReference type="Pfam" id="PF06985">
    <property type="entry name" value="HET"/>
    <property type="match status" value="1"/>
</dbReference>
<dbReference type="InterPro" id="IPR010730">
    <property type="entry name" value="HET"/>
</dbReference>
<dbReference type="EMBL" id="FJOG01000049">
    <property type="protein sequence ID" value="CZR67956.1"/>
    <property type="molecule type" value="Genomic_DNA"/>
</dbReference>
<reference evidence="3 4" key="1">
    <citation type="submission" date="2016-03" db="EMBL/GenBank/DDBJ databases">
        <authorList>
            <person name="Ploux O."/>
        </authorList>
    </citation>
    <scope>NUCLEOTIDE SEQUENCE [LARGE SCALE GENOMIC DNA]</scope>
    <source>
        <strain evidence="3 4">UAMH 11012</strain>
    </source>
</reference>
<gene>
    <name evidence="3" type="ORF">PAC_17855</name>
</gene>
<keyword evidence="4" id="KW-1185">Reference proteome</keyword>
<accession>A0A1L7XSD0</accession>
<sequence length="715" mass="80311">MLCNLCNSIEWDGLDQDPNEHGYPGLPHHLSFAALSSPKDCEFCTAIALKISSDKELETGDQKWRQHPIFLRVFPSSDAIGDESDKSNLLVYCTPNDRNELEQKPLAFFGLCVDRTEEEWVTGEVDSENPVSRFIAGRPISQTSNTENCFRLAITWLDQCAGKHQRPLSDIPDHNPTRTMPTRSFMPTRTIDVGPTDGTCEPRLVDHTKEHPNEYQQWVTLSHCWGGTSPLRTTLDMLEERKTSIPLSQMPQTFHDAVIITRKLGIRHLWIDSLCIIQDSKNDWSREAALMGEVYKHGILNIAANTGRGCHDGIFTVRDDSEAIQLPLHSAKHHVSGYMYARFGKWDAYQPGVLGVDSSLSSRGWVLQESVLSPRTLHYSKQQMFWECRHFTFAEGNIAPVVDANTSSRSLVQRWVSNKMVVPPEMVSGKLVTSRNERAKAHTCWMLIVKGYTTRCLTVSSDVFAALAGVAAIFQKTLGDRYLAGLFEGDLLVSLLWSSVEPQSAQRRSAISAPSWSWASIIGPVALEIAYRSVFLAPQLVGNCTAKSIKARTFKTDGSEAPANQFTDIKSGLIVIEGYLLKQGDDLEDLCYLRRDAEVVRENQSDIQNFMTYKQNRILGDFEDALQITSADSLAILHIGIWEWWGQKDPGTATTWFTRRFAGLLLKARDDGSYERIGVVKMDVGFQNVNVDSLIQAEDEHFIENGWERATVTIT</sequence>
<evidence type="ECO:0000256" key="1">
    <source>
        <dbReference type="SAM" id="MobiDB-lite"/>
    </source>
</evidence>
<dbReference type="OrthoDB" id="5238734at2759"/>
<name>A0A1L7XSD0_9HELO</name>
<evidence type="ECO:0000313" key="3">
    <source>
        <dbReference type="EMBL" id="CZR67956.1"/>
    </source>
</evidence>
<feature type="region of interest" description="Disordered" evidence="1">
    <location>
        <begin position="167"/>
        <end position="198"/>
    </location>
</feature>
<evidence type="ECO:0000259" key="2">
    <source>
        <dbReference type="Pfam" id="PF06985"/>
    </source>
</evidence>
<dbReference type="AlphaFoldDB" id="A0A1L7XSD0"/>
<proteinExistence type="predicted"/>
<dbReference type="STRING" id="576137.A0A1L7XSD0"/>
<dbReference type="Proteomes" id="UP000184330">
    <property type="component" value="Unassembled WGS sequence"/>
</dbReference>
<feature type="domain" description="Heterokaryon incompatibility" evidence="2">
    <location>
        <begin position="218"/>
        <end position="369"/>
    </location>
</feature>
<evidence type="ECO:0000313" key="4">
    <source>
        <dbReference type="Proteomes" id="UP000184330"/>
    </source>
</evidence>
<protein>
    <recommendedName>
        <fullName evidence="2">Heterokaryon incompatibility domain-containing protein</fullName>
    </recommendedName>
</protein>
<dbReference type="PANTHER" id="PTHR33112">
    <property type="entry name" value="DOMAIN PROTEIN, PUTATIVE-RELATED"/>
    <property type="match status" value="1"/>
</dbReference>
<dbReference type="PANTHER" id="PTHR33112:SF8">
    <property type="entry name" value="HETEROKARYON INCOMPATIBILITY DOMAIN-CONTAINING PROTEIN"/>
    <property type="match status" value="1"/>
</dbReference>
<organism evidence="3 4">
    <name type="scientific">Phialocephala subalpina</name>
    <dbReference type="NCBI Taxonomy" id="576137"/>
    <lineage>
        <taxon>Eukaryota</taxon>
        <taxon>Fungi</taxon>
        <taxon>Dikarya</taxon>
        <taxon>Ascomycota</taxon>
        <taxon>Pezizomycotina</taxon>
        <taxon>Leotiomycetes</taxon>
        <taxon>Helotiales</taxon>
        <taxon>Mollisiaceae</taxon>
        <taxon>Phialocephala</taxon>
        <taxon>Phialocephala fortinii species complex</taxon>
    </lineage>
</organism>